<organism evidence="1">
    <name type="scientific">virus sp. ctBS918</name>
    <dbReference type="NCBI Taxonomy" id="2825807"/>
    <lineage>
        <taxon>Viruses</taxon>
    </lineage>
</organism>
<sequence>MSIKYHEYGLGNEYGRDHTLTNNWNPDLDYGNEYVKVYFNIDTPTYDCNNGWETEEREAWDKESSELISSLGIMEGCGYDAEKNKCAYLYAHPQQISGVILKNDVKKVADAISNMKLSSIRWVDLHETIYDISDSEYEEYLNGKRDKIRKELFEKSATTRTNKYYAAFDVARSIANIVRLNRLGLNDGRNYGSGQTVEYILIVADEMITEGYLKCFEKDGAKYIRSLNKTEQKQSKLSIA</sequence>
<reference evidence="1" key="1">
    <citation type="journal article" date="2021" name="Proc. Natl. Acad. Sci. U.S.A.">
        <title>A Catalog of Tens of Thousands of Viruses from Human Metagenomes Reveals Hidden Associations with Chronic Diseases.</title>
        <authorList>
            <person name="Tisza M.J."/>
            <person name="Buck C.B."/>
        </authorList>
    </citation>
    <scope>NUCLEOTIDE SEQUENCE</scope>
    <source>
        <strain evidence="1">CtBS918</strain>
    </source>
</reference>
<evidence type="ECO:0000313" key="1">
    <source>
        <dbReference type="EMBL" id="DAE32890.1"/>
    </source>
</evidence>
<dbReference type="EMBL" id="BK059130">
    <property type="protein sequence ID" value="DAE32890.1"/>
    <property type="molecule type" value="Genomic_DNA"/>
</dbReference>
<protein>
    <submittedName>
        <fullName evidence="1">Uncharacterized protein</fullName>
    </submittedName>
</protein>
<accession>A0A8S5RP16</accession>
<name>A0A8S5RP16_9VIRU</name>
<proteinExistence type="predicted"/>